<gene>
    <name evidence="1" type="ORF">ARMSODRAFT_954889</name>
</gene>
<dbReference type="AlphaFoldDB" id="A0A2H3BN84"/>
<protein>
    <submittedName>
        <fullName evidence="1">Uncharacterized protein</fullName>
    </submittedName>
</protein>
<dbReference type="EMBL" id="KZ293424">
    <property type="protein sequence ID" value="PBK71120.1"/>
    <property type="molecule type" value="Genomic_DNA"/>
</dbReference>
<evidence type="ECO:0000313" key="1">
    <source>
        <dbReference type="EMBL" id="PBK71120.1"/>
    </source>
</evidence>
<organism evidence="1 2">
    <name type="scientific">Armillaria solidipes</name>
    <dbReference type="NCBI Taxonomy" id="1076256"/>
    <lineage>
        <taxon>Eukaryota</taxon>
        <taxon>Fungi</taxon>
        <taxon>Dikarya</taxon>
        <taxon>Basidiomycota</taxon>
        <taxon>Agaricomycotina</taxon>
        <taxon>Agaricomycetes</taxon>
        <taxon>Agaricomycetidae</taxon>
        <taxon>Agaricales</taxon>
        <taxon>Marasmiineae</taxon>
        <taxon>Physalacriaceae</taxon>
        <taxon>Armillaria</taxon>
    </lineage>
</organism>
<accession>A0A2H3BN84</accession>
<sequence length="53" mass="5795">MSLSAFDSSKFSYSILKRCACVGGSNNKCYELPGVCSTSATSCLFHSRRKHVE</sequence>
<dbReference type="Proteomes" id="UP000218334">
    <property type="component" value="Unassembled WGS sequence"/>
</dbReference>
<name>A0A2H3BN84_9AGAR</name>
<reference evidence="2" key="1">
    <citation type="journal article" date="2017" name="Nat. Ecol. Evol.">
        <title>Genome expansion and lineage-specific genetic innovations in the forest pathogenic fungi Armillaria.</title>
        <authorList>
            <person name="Sipos G."/>
            <person name="Prasanna A.N."/>
            <person name="Walter M.C."/>
            <person name="O'Connor E."/>
            <person name="Balint B."/>
            <person name="Krizsan K."/>
            <person name="Kiss B."/>
            <person name="Hess J."/>
            <person name="Varga T."/>
            <person name="Slot J."/>
            <person name="Riley R."/>
            <person name="Boka B."/>
            <person name="Rigling D."/>
            <person name="Barry K."/>
            <person name="Lee J."/>
            <person name="Mihaltcheva S."/>
            <person name="LaButti K."/>
            <person name="Lipzen A."/>
            <person name="Waldron R."/>
            <person name="Moloney N.M."/>
            <person name="Sperisen C."/>
            <person name="Kredics L."/>
            <person name="Vagvoelgyi C."/>
            <person name="Patrignani A."/>
            <person name="Fitzpatrick D."/>
            <person name="Nagy I."/>
            <person name="Doyle S."/>
            <person name="Anderson J.B."/>
            <person name="Grigoriev I.V."/>
            <person name="Gueldener U."/>
            <person name="Muensterkoetter M."/>
            <person name="Nagy L.G."/>
        </authorList>
    </citation>
    <scope>NUCLEOTIDE SEQUENCE [LARGE SCALE GENOMIC DNA]</scope>
    <source>
        <strain evidence="2">28-4</strain>
    </source>
</reference>
<evidence type="ECO:0000313" key="2">
    <source>
        <dbReference type="Proteomes" id="UP000218334"/>
    </source>
</evidence>
<keyword evidence="2" id="KW-1185">Reference proteome</keyword>
<proteinExistence type="predicted"/>